<dbReference type="InterPro" id="IPR006171">
    <property type="entry name" value="TOPRIM_dom"/>
</dbReference>
<dbReference type="Gene3D" id="3.40.50.140">
    <property type="match status" value="1"/>
</dbReference>
<sequence length="70" mass="7659">MQLVIAEKPSVAQSIAAALGVKEKKDGYIEGGGYLISWCVGHLVQFAEAAAYGEQYRKWSYDSLPILPQN</sequence>
<gene>
    <name evidence="2" type="ORF">LEA_06928</name>
</gene>
<feature type="domain" description="Toprim" evidence="1">
    <location>
        <begin position="1"/>
        <end position="70"/>
    </location>
</feature>
<feature type="non-terminal residue" evidence="2">
    <location>
        <position position="70"/>
    </location>
</feature>
<dbReference type="InterPro" id="IPR023405">
    <property type="entry name" value="Topo_IA_core_domain"/>
</dbReference>
<organism evidence="2">
    <name type="scientific">human gut metagenome</name>
    <dbReference type="NCBI Taxonomy" id="408170"/>
    <lineage>
        <taxon>unclassified sequences</taxon>
        <taxon>metagenomes</taxon>
        <taxon>organismal metagenomes</taxon>
    </lineage>
</organism>
<protein>
    <submittedName>
        <fullName evidence="2">DNA topoisomerase III</fullName>
    </submittedName>
</protein>
<accession>K1TQR3</accession>
<proteinExistence type="predicted"/>
<comment type="caution">
    <text evidence="2">The sequence shown here is derived from an EMBL/GenBank/DDBJ whole genome shotgun (WGS) entry which is preliminary data.</text>
</comment>
<name>K1TQR3_9ZZZZ</name>
<dbReference type="GO" id="GO:0016853">
    <property type="term" value="F:isomerase activity"/>
    <property type="evidence" value="ECO:0007669"/>
    <property type="project" value="UniProtKB-KW"/>
</dbReference>
<dbReference type="SUPFAM" id="SSF56712">
    <property type="entry name" value="Prokaryotic type I DNA topoisomerase"/>
    <property type="match status" value="1"/>
</dbReference>
<dbReference type="EMBL" id="AJWY01004546">
    <property type="protein sequence ID" value="EKC72068.1"/>
    <property type="molecule type" value="Genomic_DNA"/>
</dbReference>
<keyword evidence="2" id="KW-0413">Isomerase</keyword>
<dbReference type="AlphaFoldDB" id="K1TQR3"/>
<dbReference type="PROSITE" id="PS50880">
    <property type="entry name" value="TOPRIM"/>
    <property type="match status" value="1"/>
</dbReference>
<evidence type="ECO:0000313" key="2">
    <source>
        <dbReference type="EMBL" id="EKC72068.1"/>
    </source>
</evidence>
<reference evidence="2" key="1">
    <citation type="journal article" date="2013" name="Environ. Microbiol.">
        <title>Microbiota from the distal guts of lean and obese adolescents exhibit partial functional redundancy besides clear differences in community structure.</title>
        <authorList>
            <person name="Ferrer M."/>
            <person name="Ruiz A."/>
            <person name="Lanza F."/>
            <person name="Haange S.B."/>
            <person name="Oberbach A."/>
            <person name="Till H."/>
            <person name="Bargiela R."/>
            <person name="Campoy C."/>
            <person name="Segura M.T."/>
            <person name="Richter M."/>
            <person name="von Bergen M."/>
            <person name="Seifert J."/>
            <person name="Suarez A."/>
        </authorList>
    </citation>
    <scope>NUCLEOTIDE SEQUENCE</scope>
</reference>
<evidence type="ECO:0000259" key="1">
    <source>
        <dbReference type="PROSITE" id="PS50880"/>
    </source>
</evidence>